<dbReference type="AlphaFoldDB" id="A0A2P2LKR6"/>
<proteinExistence type="predicted"/>
<dbReference type="GO" id="GO:0008483">
    <property type="term" value="F:transaminase activity"/>
    <property type="evidence" value="ECO:0007669"/>
    <property type="project" value="UniProtKB-KW"/>
</dbReference>
<name>A0A2P2LKR6_RHIMU</name>
<reference evidence="1" key="1">
    <citation type="submission" date="2018-02" db="EMBL/GenBank/DDBJ databases">
        <title>Rhizophora mucronata_Transcriptome.</title>
        <authorList>
            <person name="Meera S.P."/>
            <person name="Sreeshan A."/>
            <person name="Augustine A."/>
        </authorList>
    </citation>
    <scope>NUCLEOTIDE SEQUENCE</scope>
    <source>
        <tissue evidence="1">Leaf</tissue>
    </source>
</reference>
<sequence>MRSKGLLPFFDCAYQVHVCYIELKPSLCKLDKHCLLYALVPFIHGTY</sequence>
<evidence type="ECO:0000313" key="1">
    <source>
        <dbReference type="EMBL" id="MBX18549.1"/>
    </source>
</evidence>
<accession>A0A2P2LKR6</accession>
<keyword evidence="1" id="KW-0808">Transferase</keyword>
<dbReference type="EMBL" id="GGEC01038065">
    <property type="protein sequence ID" value="MBX18549.1"/>
    <property type="molecule type" value="Transcribed_RNA"/>
</dbReference>
<organism evidence="1">
    <name type="scientific">Rhizophora mucronata</name>
    <name type="common">Asiatic mangrove</name>
    <dbReference type="NCBI Taxonomy" id="61149"/>
    <lineage>
        <taxon>Eukaryota</taxon>
        <taxon>Viridiplantae</taxon>
        <taxon>Streptophyta</taxon>
        <taxon>Embryophyta</taxon>
        <taxon>Tracheophyta</taxon>
        <taxon>Spermatophyta</taxon>
        <taxon>Magnoliopsida</taxon>
        <taxon>eudicotyledons</taxon>
        <taxon>Gunneridae</taxon>
        <taxon>Pentapetalae</taxon>
        <taxon>rosids</taxon>
        <taxon>fabids</taxon>
        <taxon>Malpighiales</taxon>
        <taxon>Rhizophoraceae</taxon>
        <taxon>Rhizophora</taxon>
    </lineage>
</organism>
<protein>
    <submittedName>
        <fullName evidence="1">Aspartate aminotransferase cytoplasmic isoform X2</fullName>
    </submittedName>
</protein>
<keyword evidence="1" id="KW-0032">Aminotransferase</keyword>